<dbReference type="InterPro" id="IPR016024">
    <property type="entry name" value="ARM-type_fold"/>
</dbReference>
<dbReference type="GO" id="GO:0006417">
    <property type="term" value="P:regulation of translation"/>
    <property type="evidence" value="ECO:0007669"/>
    <property type="project" value="TreeGrafter"/>
</dbReference>
<proteinExistence type="predicted"/>
<dbReference type="PANTHER" id="PTHR13389">
    <property type="entry name" value="PUMILIO HOMOLOG 3"/>
    <property type="match status" value="1"/>
</dbReference>
<feature type="repeat" description="Pumilio" evidence="2">
    <location>
        <begin position="1"/>
        <end position="31"/>
    </location>
</feature>
<evidence type="ECO:0000259" key="3">
    <source>
        <dbReference type="PROSITE" id="PS50303"/>
    </source>
</evidence>
<organism evidence="4 5">
    <name type="scientific">Haematococcus lacustris</name>
    <name type="common">Green alga</name>
    <name type="synonym">Haematococcus pluvialis</name>
    <dbReference type="NCBI Taxonomy" id="44745"/>
    <lineage>
        <taxon>Eukaryota</taxon>
        <taxon>Viridiplantae</taxon>
        <taxon>Chlorophyta</taxon>
        <taxon>core chlorophytes</taxon>
        <taxon>Chlorophyceae</taxon>
        <taxon>CS clade</taxon>
        <taxon>Chlamydomonadales</taxon>
        <taxon>Haematococcaceae</taxon>
        <taxon>Haematococcus</taxon>
    </lineage>
</organism>
<comment type="caution">
    <text evidence="4">The sequence shown here is derived from an EMBL/GenBank/DDBJ whole genome shotgun (WGS) entry which is preliminary data.</text>
</comment>
<evidence type="ECO:0000313" key="5">
    <source>
        <dbReference type="Proteomes" id="UP000485058"/>
    </source>
</evidence>
<dbReference type="PANTHER" id="PTHR13389:SF0">
    <property type="entry name" value="PUMILIO HOMOLOG 3"/>
    <property type="match status" value="1"/>
</dbReference>
<evidence type="ECO:0000256" key="1">
    <source>
        <dbReference type="ARBA" id="ARBA00022737"/>
    </source>
</evidence>
<feature type="non-terminal residue" evidence="4">
    <location>
        <position position="1"/>
    </location>
</feature>
<dbReference type="InterPro" id="IPR040059">
    <property type="entry name" value="PUM3"/>
</dbReference>
<dbReference type="SUPFAM" id="SSF48371">
    <property type="entry name" value="ARM repeat"/>
    <property type="match status" value="1"/>
</dbReference>
<feature type="domain" description="PUM-HD" evidence="3">
    <location>
        <begin position="1"/>
        <end position="63"/>
    </location>
</feature>
<dbReference type="InterPro" id="IPR011989">
    <property type="entry name" value="ARM-like"/>
</dbReference>
<reference evidence="4 5" key="1">
    <citation type="submission" date="2020-02" db="EMBL/GenBank/DDBJ databases">
        <title>Draft genome sequence of Haematococcus lacustris strain NIES-144.</title>
        <authorList>
            <person name="Morimoto D."/>
            <person name="Nakagawa S."/>
            <person name="Yoshida T."/>
            <person name="Sawayama S."/>
        </authorList>
    </citation>
    <scope>NUCLEOTIDE SEQUENCE [LARGE SCALE GENOMIC DNA]</scope>
    <source>
        <strain evidence="4 5">NIES-144</strain>
    </source>
</reference>
<dbReference type="PROSITE" id="PS50302">
    <property type="entry name" value="PUM"/>
    <property type="match status" value="1"/>
</dbReference>
<gene>
    <name evidence="4" type="ORF">HaLaN_28737</name>
</gene>
<evidence type="ECO:0000313" key="4">
    <source>
        <dbReference type="EMBL" id="GFH29975.1"/>
    </source>
</evidence>
<dbReference type="PROSITE" id="PS50303">
    <property type="entry name" value="PUM_HD"/>
    <property type="match status" value="1"/>
</dbReference>
<dbReference type="Proteomes" id="UP000485058">
    <property type="component" value="Unassembled WGS sequence"/>
</dbReference>
<dbReference type="InterPro" id="IPR033133">
    <property type="entry name" value="PUM-HD"/>
</dbReference>
<feature type="non-terminal residue" evidence="4">
    <location>
        <position position="63"/>
    </location>
</feature>
<dbReference type="InterPro" id="IPR001313">
    <property type="entry name" value="Pumilio_RNA-bd_rpt"/>
</dbReference>
<dbReference type="Pfam" id="PF00806">
    <property type="entry name" value="PUF"/>
    <property type="match status" value="2"/>
</dbReference>
<dbReference type="AlphaFoldDB" id="A0A6A0AB57"/>
<keyword evidence="1" id="KW-0677">Repeat</keyword>
<dbReference type="GO" id="GO:0003729">
    <property type="term" value="F:mRNA binding"/>
    <property type="evidence" value="ECO:0007669"/>
    <property type="project" value="TreeGrafter"/>
</dbReference>
<protein>
    <submittedName>
        <fullName evidence="4">PUM-HD domain-containing protein</fullName>
    </submittedName>
</protein>
<keyword evidence="5" id="KW-1185">Reference proteome</keyword>
<accession>A0A6A0AB57</accession>
<dbReference type="EMBL" id="BLLF01004626">
    <property type="protein sequence ID" value="GFH29975.1"/>
    <property type="molecule type" value="Genomic_DNA"/>
</dbReference>
<dbReference type="GO" id="GO:0005730">
    <property type="term" value="C:nucleolus"/>
    <property type="evidence" value="ECO:0007669"/>
    <property type="project" value="TreeGrafter"/>
</dbReference>
<evidence type="ECO:0000256" key="2">
    <source>
        <dbReference type="PROSITE-ProRule" id="PRU00317"/>
    </source>
</evidence>
<sequence length="63" mass="6922">MVDLASHHTASRVIQFCVKHGNVQQRASIMEQVKANIVTLAKSKYGHHLVCKLITAAGKQEVP</sequence>
<dbReference type="Gene3D" id="1.25.10.10">
    <property type="entry name" value="Leucine-rich Repeat Variant"/>
    <property type="match status" value="1"/>
</dbReference>
<name>A0A6A0AB57_HAELA</name>